<dbReference type="PANTHER" id="PTHR45833">
    <property type="entry name" value="METHIONINE SYNTHASE"/>
    <property type="match status" value="1"/>
</dbReference>
<dbReference type="SUPFAM" id="SSF52242">
    <property type="entry name" value="Cobalamin (vitamin B12)-binding domain"/>
    <property type="match status" value="1"/>
</dbReference>
<dbReference type="InterPro" id="IPR050554">
    <property type="entry name" value="Met_Synthase/Corrinoid"/>
</dbReference>
<dbReference type="InterPro" id="IPR006158">
    <property type="entry name" value="Cobalamin-bd"/>
</dbReference>
<evidence type="ECO:0000313" key="6">
    <source>
        <dbReference type="Proteomes" id="UP000671399"/>
    </source>
</evidence>
<dbReference type="EMBL" id="JAGFWR010000010">
    <property type="protein sequence ID" value="MBO4162874.1"/>
    <property type="molecule type" value="Genomic_DNA"/>
</dbReference>
<evidence type="ECO:0000256" key="3">
    <source>
        <dbReference type="SAM" id="MobiDB-lite"/>
    </source>
</evidence>
<accession>A0ABS3VB70</accession>
<reference evidence="5 6" key="1">
    <citation type="submission" date="2021-03" db="EMBL/GenBank/DDBJ databases">
        <authorList>
            <person name="Lee D.-H."/>
        </authorList>
    </citation>
    <scope>NUCLEOTIDE SEQUENCE [LARGE SCALE GENOMIC DNA]</scope>
    <source>
        <strain evidence="5 6">MMS20-R2-23</strain>
    </source>
</reference>
<keyword evidence="6" id="KW-1185">Reference proteome</keyword>
<evidence type="ECO:0000256" key="1">
    <source>
        <dbReference type="ARBA" id="ARBA00022723"/>
    </source>
</evidence>
<keyword evidence="2" id="KW-0170">Cobalt</keyword>
<evidence type="ECO:0000259" key="4">
    <source>
        <dbReference type="PROSITE" id="PS51332"/>
    </source>
</evidence>
<dbReference type="PANTHER" id="PTHR45833:SF1">
    <property type="entry name" value="METHIONINE SYNTHASE"/>
    <property type="match status" value="1"/>
</dbReference>
<comment type="caution">
    <text evidence="5">The sequence shown here is derived from an EMBL/GenBank/DDBJ whole genome shotgun (WGS) entry which is preliminary data.</text>
</comment>
<dbReference type="PROSITE" id="PS51332">
    <property type="entry name" value="B12_BINDING"/>
    <property type="match status" value="1"/>
</dbReference>
<keyword evidence="1" id="KW-0479">Metal-binding</keyword>
<protein>
    <submittedName>
        <fullName evidence="5">Cobalamin B12-binding domain-containing protein</fullName>
    </submittedName>
</protein>
<sequence>MTRPTPDEPTREEPGRATGEEPAGTRRPPPEDPGRVTPDGPGRVTPDGPGRVAPGVVQAYLGCLDRADLVGATRLATGLLDAGASVADVLVDLVAVAQREVGLRWLSGRWSIAQEHAATHVSEQVVEVVVAHTAPTDDRGHVVLACVEGEWHALAARIVMEVVRAAGWRVTFLGASVPVRQLVSYLHQTGPDAVLLSCVQPSRLVRAGRMVEACRAAGVPVVAGGPGFGPEGRWATTVGAAGWGATARDAVRLLSGPLLAAPHTGAAPTAGSDEYVPVLRRRRELVQLVLREVTPVAERAEEVAGVVAQLVDALAAAIRIGDPQLLVEFVRWQAGVLDTGDGARLLDDVLRVCATALTEHPRSADHLHRARTALATPP</sequence>
<proteinExistence type="predicted"/>
<feature type="compositionally biased region" description="Basic and acidic residues" evidence="3">
    <location>
        <begin position="1"/>
        <end position="19"/>
    </location>
</feature>
<feature type="region of interest" description="Disordered" evidence="3">
    <location>
        <begin position="1"/>
        <end position="51"/>
    </location>
</feature>
<dbReference type="InterPro" id="IPR036594">
    <property type="entry name" value="Meth_synthase_dom"/>
</dbReference>
<dbReference type="RefSeq" id="WP_208568453.1">
    <property type="nucleotide sequence ID" value="NZ_JAGFWR010000010.1"/>
</dbReference>
<feature type="domain" description="B12-binding" evidence="4">
    <location>
        <begin position="139"/>
        <end position="261"/>
    </location>
</feature>
<dbReference type="Gene3D" id="1.10.1240.10">
    <property type="entry name" value="Methionine synthase domain"/>
    <property type="match status" value="1"/>
</dbReference>
<dbReference type="Gene3D" id="3.40.50.280">
    <property type="entry name" value="Cobalamin-binding domain"/>
    <property type="match status" value="1"/>
</dbReference>
<evidence type="ECO:0000256" key="2">
    <source>
        <dbReference type="ARBA" id="ARBA00023285"/>
    </source>
</evidence>
<dbReference type="InterPro" id="IPR003759">
    <property type="entry name" value="Cbl-bd_cap"/>
</dbReference>
<organism evidence="5 6">
    <name type="scientific">Micromonospora antibiotica</name>
    <dbReference type="NCBI Taxonomy" id="2807623"/>
    <lineage>
        <taxon>Bacteria</taxon>
        <taxon>Bacillati</taxon>
        <taxon>Actinomycetota</taxon>
        <taxon>Actinomycetes</taxon>
        <taxon>Micromonosporales</taxon>
        <taxon>Micromonosporaceae</taxon>
        <taxon>Micromonospora</taxon>
    </lineage>
</organism>
<evidence type="ECO:0000313" key="5">
    <source>
        <dbReference type="EMBL" id="MBO4162874.1"/>
    </source>
</evidence>
<dbReference type="Pfam" id="PF02310">
    <property type="entry name" value="B12-binding"/>
    <property type="match status" value="1"/>
</dbReference>
<dbReference type="InterPro" id="IPR036724">
    <property type="entry name" value="Cobalamin-bd_sf"/>
</dbReference>
<name>A0ABS3VB70_9ACTN</name>
<dbReference type="Proteomes" id="UP000671399">
    <property type="component" value="Unassembled WGS sequence"/>
</dbReference>
<dbReference type="Pfam" id="PF02607">
    <property type="entry name" value="B12-binding_2"/>
    <property type="match status" value="1"/>
</dbReference>
<gene>
    <name evidence="5" type="ORF">JQN83_18940</name>
</gene>